<feature type="domain" description="NADP-dependent oxidoreductase" evidence="1">
    <location>
        <begin position="76"/>
        <end position="365"/>
    </location>
</feature>
<dbReference type="SUPFAM" id="SSF51430">
    <property type="entry name" value="NAD(P)-linked oxidoreductase"/>
    <property type="match status" value="1"/>
</dbReference>
<name>A0AA37XA54_9MICO</name>
<accession>A0AA37XA54</accession>
<dbReference type="InterPro" id="IPR023210">
    <property type="entry name" value="NADP_OxRdtase_dom"/>
</dbReference>
<dbReference type="InterPro" id="IPR036812">
    <property type="entry name" value="NAD(P)_OxRdtase_dom_sf"/>
</dbReference>
<gene>
    <name evidence="2" type="ORF">GCM10025874_02990</name>
</gene>
<dbReference type="PANTHER" id="PTHR43364">
    <property type="entry name" value="NADH-SPECIFIC METHYLGLYOXAL REDUCTASE-RELATED"/>
    <property type="match status" value="1"/>
</dbReference>
<organism evidence="2 3">
    <name type="scientific">Arenivirga flava</name>
    <dbReference type="NCBI Taxonomy" id="1930060"/>
    <lineage>
        <taxon>Bacteria</taxon>
        <taxon>Bacillati</taxon>
        <taxon>Actinomycetota</taxon>
        <taxon>Actinomycetes</taxon>
        <taxon>Micrococcales</taxon>
        <taxon>Microbacteriaceae</taxon>
        <taxon>Arenivirga</taxon>
    </lineage>
</organism>
<comment type="caution">
    <text evidence="2">The sequence shown here is derived from an EMBL/GenBank/DDBJ whole genome shotgun (WGS) entry which is preliminary data.</text>
</comment>
<dbReference type="EMBL" id="BSUL01000001">
    <property type="protein sequence ID" value="GMA27046.1"/>
    <property type="molecule type" value="Genomic_DNA"/>
</dbReference>
<evidence type="ECO:0000313" key="2">
    <source>
        <dbReference type="EMBL" id="GMA27046.1"/>
    </source>
</evidence>
<dbReference type="InterPro" id="IPR050523">
    <property type="entry name" value="AKR_Detox_Biosynth"/>
</dbReference>
<dbReference type="GO" id="GO:0005829">
    <property type="term" value="C:cytosol"/>
    <property type="evidence" value="ECO:0007669"/>
    <property type="project" value="TreeGrafter"/>
</dbReference>
<dbReference type="Proteomes" id="UP001157160">
    <property type="component" value="Unassembled WGS sequence"/>
</dbReference>
<dbReference type="PANTHER" id="PTHR43364:SF6">
    <property type="entry name" value="OXIDOREDUCTASE-RELATED"/>
    <property type="match status" value="1"/>
</dbReference>
<sequence>MDGTSVAPAALPGAPAALPRTHVAPVTSTIALPGSGLAPAPAGHQLSGDLGHLPIPVGPVAPQHRRIGETGISVLPLALGGNVFGWTLDAPQSEAVLDAFAAAGGAFLDTADSYAGGRSEIIIGNWMRRRRNRDEMVVGTKIGKSADHPGLGRSSIRAAVRASLRRLQTDRIDVLYLHLDDPATPLEETLTAVDEAIRAGLVREAGFSHHSAYRVMEARILAGLLSTRPLAALQNQYSLMERSGYEGDLAGVARAQGLAVMPRFALASGFLSGKYRSRADLGGYRRGGEAGKHLGKRGLRVLAALDRVAAEHGVAVGAVAIAWLLAKPLVVAPVTSASTPEQLAELLAGPGVQLSRQQVALLDRASSGA</sequence>
<dbReference type="RefSeq" id="WP_284229302.1">
    <property type="nucleotide sequence ID" value="NZ_BSUL01000001.1"/>
</dbReference>
<keyword evidence="3" id="KW-1185">Reference proteome</keyword>
<dbReference type="AlphaFoldDB" id="A0AA37XA54"/>
<reference evidence="2 3" key="1">
    <citation type="journal article" date="2014" name="Int. J. Syst. Evol. Microbiol.">
        <title>Complete genome sequence of Corynebacterium casei LMG S-19264T (=DSM 44701T), isolated from a smear-ripened cheese.</title>
        <authorList>
            <consortium name="US DOE Joint Genome Institute (JGI-PGF)"/>
            <person name="Walter F."/>
            <person name="Albersmeier A."/>
            <person name="Kalinowski J."/>
            <person name="Ruckert C."/>
        </authorList>
    </citation>
    <scope>NUCLEOTIDE SEQUENCE [LARGE SCALE GENOMIC DNA]</scope>
    <source>
        <strain evidence="2 3">NBRC 112289</strain>
    </source>
</reference>
<protein>
    <submittedName>
        <fullName evidence="2">NADP-dependent aryl-alcohol dehydrogenase</fullName>
    </submittedName>
</protein>
<evidence type="ECO:0000313" key="3">
    <source>
        <dbReference type="Proteomes" id="UP001157160"/>
    </source>
</evidence>
<proteinExistence type="predicted"/>
<dbReference type="Pfam" id="PF00248">
    <property type="entry name" value="Aldo_ket_red"/>
    <property type="match status" value="1"/>
</dbReference>
<evidence type="ECO:0000259" key="1">
    <source>
        <dbReference type="Pfam" id="PF00248"/>
    </source>
</evidence>
<dbReference type="Gene3D" id="3.20.20.100">
    <property type="entry name" value="NADP-dependent oxidoreductase domain"/>
    <property type="match status" value="1"/>
</dbReference>